<dbReference type="Proteomes" id="UP000214646">
    <property type="component" value="Unassembled WGS sequence"/>
</dbReference>
<reference evidence="2" key="1">
    <citation type="submission" date="2017-06" db="EMBL/GenBank/DDBJ databases">
        <title>Genome analysis of Fimbriiglobus ruber SP5, the first member of the order Planctomycetales with confirmed chitinolytic capability.</title>
        <authorList>
            <person name="Ravin N.V."/>
            <person name="Rakitin A.L."/>
            <person name="Ivanova A.A."/>
            <person name="Beletsky A.V."/>
            <person name="Kulichevskaya I.S."/>
            <person name="Mardanov A.V."/>
            <person name="Dedysh S.N."/>
        </authorList>
    </citation>
    <scope>NUCLEOTIDE SEQUENCE [LARGE SCALE GENOMIC DNA]</scope>
    <source>
        <strain evidence="2">SP5</strain>
    </source>
</reference>
<evidence type="ECO:0000313" key="1">
    <source>
        <dbReference type="EMBL" id="OWK35278.1"/>
    </source>
</evidence>
<dbReference type="RefSeq" id="WP_088259885.1">
    <property type="nucleotide sequence ID" value="NZ_NIDE01000018.1"/>
</dbReference>
<name>A0A225D9R6_9BACT</name>
<dbReference type="AlphaFoldDB" id="A0A225D9R6"/>
<comment type="caution">
    <text evidence="1">The sequence shown here is derived from an EMBL/GenBank/DDBJ whole genome shotgun (WGS) entry which is preliminary data.</text>
</comment>
<gene>
    <name evidence="1" type="ORF">FRUB_09439</name>
</gene>
<keyword evidence="2" id="KW-1185">Reference proteome</keyword>
<organism evidence="1 2">
    <name type="scientific">Fimbriiglobus ruber</name>
    <dbReference type="NCBI Taxonomy" id="1908690"/>
    <lineage>
        <taxon>Bacteria</taxon>
        <taxon>Pseudomonadati</taxon>
        <taxon>Planctomycetota</taxon>
        <taxon>Planctomycetia</taxon>
        <taxon>Gemmatales</taxon>
        <taxon>Gemmataceae</taxon>
        <taxon>Fimbriiglobus</taxon>
    </lineage>
</organism>
<protein>
    <submittedName>
        <fullName evidence="1">Uncharacterized protein</fullName>
    </submittedName>
</protein>
<evidence type="ECO:0000313" key="2">
    <source>
        <dbReference type="Proteomes" id="UP000214646"/>
    </source>
</evidence>
<accession>A0A225D9R6</accession>
<dbReference type="EMBL" id="NIDE01000018">
    <property type="protein sequence ID" value="OWK35278.1"/>
    <property type="molecule type" value="Genomic_DNA"/>
</dbReference>
<proteinExistence type="predicted"/>
<sequence length="114" mass="12815">MIDELFRLWDLAVAAYGLLDGFDAIEQSFEERAVHDFRRVGLEKGSPTAGWMTDAFADVMDRDRDATGRVHRLSRAGLIAASVVRLRYALSGRETAITQAPERTFERSKERPTG</sequence>